<gene>
    <name evidence="8" type="ORF">Ae201684_005523</name>
</gene>
<evidence type="ECO:0000256" key="1">
    <source>
        <dbReference type="ARBA" id="ARBA00004167"/>
    </source>
</evidence>
<comment type="subcellular location">
    <subcellularLocation>
        <location evidence="1">Membrane</location>
        <topology evidence="1">Single-pass membrane protein</topology>
    </subcellularLocation>
</comment>
<keyword evidence="2 6" id="KW-0812">Transmembrane</keyword>
<feature type="compositionally biased region" description="Polar residues" evidence="5">
    <location>
        <begin position="232"/>
        <end position="247"/>
    </location>
</feature>
<dbReference type="EMBL" id="VJMJ01000071">
    <property type="protein sequence ID" value="KAF0738595.1"/>
    <property type="molecule type" value="Genomic_DNA"/>
</dbReference>
<proteinExistence type="predicted"/>
<evidence type="ECO:0000313" key="8">
    <source>
        <dbReference type="EMBL" id="KAF0738595.1"/>
    </source>
</evidence>
<evidence type="ECO:0000256" key="5">
    <source>
        <dbReference type="SAM" id="MobiDB-lite"/>
    </source>
</evidence>
<feature type="signal peptide" evidence="7">
    <location>
        <begin position="1"/>
        <end position="21"/>
    </location>
</feature>
<evidence type="ECO:0000256" key="2">
    <source>
        <dbReference type="ARBA" id="ARBA00022692"/>
    </source>
</evidence>
<feature type="compositionally biased region" description="Low complexity" evidence="5">
    <location>
        <begin position="87"/>
        <end position="113"/>
    </location>
</feature>
<accession>A0A6G0XEU2</accession>
<dbReference type="GO" id="GO:0016020">
    <property type="term" value="C:membrane"/>
    <property type="evidence" value="ECO:0007669"/>
    <property type="project" value="UniProtKB-SubCell"/>
</dbReference>
<evidence type="ECO:0000256" key="7">
    <source>
        <dbReference type="SAM" id="SignalP"/>
    </source>
</evidence>
<dbReference type="VEuPathDB" id="FungiDB:AeMF1_004696"/>
<dbReference type="PANTHER" id="PTHR15549">
    <property type="entry name" value="PAIRED IMMUNOGLOBULIN-LIKE TYPE 2 RECEPTOR"/>
    <property type="match status" value="1"/>
</dbReference>
<evidence type="ECO:0000256" key="4">
    <source>
        <dbReference type="ARBA" id="ARBA00023136"/>
    </source>
</evidence>
<evidence type="ECO:0000256" key="3">
    <source>
        <dbReference type="ARBA" id="ARBA00022989"/>
    </source>
</evidence>
<keyword evidence="9" id="KW-1185">Reference proteome</keyword>
<organism evidence="8 9">
    <name type="scientific">Aphanomyces euteiches</name>
    <dbReference type="NCBI Taxonomy" id="100861"/>
    <lineage>
        <taxon>Eukaryota</taxon>
        <taxon>Sar</taxon>
        <taxon>Stramenopiles</taxon>
        <taxon>Oomycota</taxon>
        <taxon>Saprolegniomycetes</taxon>
        <taxon>Saprolegniales</taxon>
        <taxon>Verrucalvaceae</taxon>
        <taxon>Aphanomyces</taxon>
    </lineage>
</organism>
<feature type="region of interest" description="Disordered" evidence="5">
    <location>
        <begin position="87"/>
        <end position="147"/>
    </location>
</feature>
<dbReference type="InterPro" id="IPR051694">
    <property type="entry name" value="Immunoregulatory_rcpt-like"/>
</dbReference>
<evidence type="ECO:0000313" key="9">
    <source>
        <dbReference type="Proteomes" id="UP000481153"/>
    </source>
</evidence>
<keyword evidence="4 6" id="KW-0472">Membrane</keyword>
<dbReference type="PANTHER" id="PTHR15549:SF6">
    <property type="entry name" value="MID2 DOMAIN-CONTAINING PROTEIN"/>
    <property type="match status" value="1"/>
</dbReference>
<sequence>MMCKVVLLLLVLTALLGVVLAQDDVCDAPACVVYVANSPYTCVRSLYDCGSCILSSSSGSQYICSTALDCSRGTLCTSDNPLFPMLTPRPTSLTPPLTTSQRPATTTTTTTIAPTPPPTTTIIPTVTPTTTTVPASTTSTPTPTSSPSNMTAIAVGVSCSIAVVVAAGGLFFLWKRKQASRKMEAKDMETLNRDEYDGGELHADAALFNTFGHRSLAMSSTSEPDAMWWNAPPSQASPQKSHASSAM</sequence>
<comment type="caution">
    <text evidence="8">The sequence shown here is derived from an EMBL/GenBank/DDBJ whole genome shotgun (WGS) entry which is preliminary data.</text>
</comment>
<feature type="transmembrane region" description="Helical" evidence="6">
    <location>
        <begin position="150"/>
        <end position="174"/>
    </location>
</feature>
<feature type="compositionally biased region" description="Low complexity" evidence="5">
    <location>
        <begin position="120"/>
        <end position="147"/>
    </location>
</feature>
<reference evidence="8 9" key="1">
    <citation type="submission" date="2019-07" db="EMBL/GenBank/DDBJ databases">
        <title>Genomics analysis of Aphanomyces spp. identifies a new class of oomycete effector associated with host adaptation.</title>
        <authorList>
            <person name="Gaulin E."/>
        </authorList>
    </citation>
    <scope>NUCLEOTIDE SEQUENCE [LARGE SCALE GENOMIC DNA]</scope>
    <source>
        <strain evidence="8 9">ATCC 201684</strain>
    </source>
</reference>
<name>A0A6G0XEU2_9STRA</name>
<dbReference type="AlphaFoldDB" id="A0A6G0XEU2"/>
<keyword evidence="7" id="KW-0732">Signal</keyword>
<protein>
    <recommendedName>
        <fullName evidence="10">TNFR-Cys domain-containing protein</fullName>
    </recommendedName>
</protein>
<dbReference type="GO" id="GO:0071944">
    <property type="term" value="C:cell periphery"/>
    <property type="evidence" value="ECO:0007669"/>
    <property type="project" value="UniProtKB-ARBA"/>
</dbReference>
<keyword evidence="3 6" id="KW-1133">Transmembrane helix</keyword>
<feature type="chain" id="PRO_5026355690" description="TNFR-Cys domain-containing protein" evidence="7">
    <location>
        <begin position="22"/>
        <end position="247"/>
    </location>
</feature>
<dbReference type="Proteomes" id="UP000481153">
    <property type="component" value="Unassembled WGS sequence"/>
</dbReference>
<feature type="region of interest" description="Disordered" evidence="5">
    <location>
        <begin position="226"/>
        <end position="247"/>
    </location>
</feature>
<evidence type="ECO:0008006" key="10">
    <source>
        <dbReference type="Google" id="ProtNLM"/>
    </source>
</evidence>
<evidence type="ECO:0000256" key="6">
    <source>
        <dbReference type="SAM" id="Phobius"/>
    </source>
</evidence>